<proteinExistence type="predicted"/>
<dbReference type="NCBIfam" id="TIGR01167">
    <property type="entry name" value="LPXTG_anchor"/>
    <property type="match status" value="1"/>
</dbReference>
<evidence type="ECO:0000256" key="4">
    <source>
        <dbReference type="ARBA" id="ARBA00023088"/>
    </source>
</evidence>
<keyword evidence="7" id="KW-0472">Membrane</keyword>
<keyword evidence="5" id="KW-0175">Coiled coil</keyword>
<dbReference type="InterPro" id="IPR031792">
    <property type="entry name" value="GAG_BD"/>
</dbReference>
<feature type="compositionally biased region" description="Pro residues" evidence="6">
    <location>
        <begin position="849"/>
        <end position="859"/>
    </location>
</feature>
<feature type="compositionally biased region" description="Basic and acidic residues" evidence="6">
    <location>
        <begin position="489"/>
        <end position="520"/>
    </location>
</feature>
<feature type="compositionally biased region" description="Pro residues" evidence="6">
    <location>
        <begin position="818"/>
        <end position="828"/>
    </location>
</feature>
<feature type="coiled-coil region" evidence="5">
    <location>
        <begin position="315"/>
        <end position="365"/>
    </location>
</feature>
<feature type="compositionally biased region" description="Basic and acidic residues" evidence="6">
    <location>
        <begin position="748"/>
        <end position="758"/>
    </location>
</feature>
<keyword evidence="2" id="KW-0964">Secreted</keyword>
<feature type="transmembrane region" description="Helical" evidence="7">
    <location>
        <begin position="1156"/>
        <end position="1174"/>
    </location>
</feature>
<evidence type="ECO:0000256" key="8">
    <source>
        <dbReference type="SAM" id="SignalP"/>
    </source>
</evidence>
<organism evidence="10 11">
    <name type="scientific">Streptococcus oralis subsp. tigurinus</name>
    <dbReference type="NCBI Taxonomy" id="1077464"/>
    <lineage>
        <taxon>Bacteria</taxon>
        <taxon>Bacillati</taxon>
        <taxon>Bacillota</taxon>
        <taxon>Bacilli</taxon>
        <taxon>Lactobacillales</taxon>
        <taxon>Streptococcaceae</taxon>
        <taxon>Streptococcus</taxon>
    </lineage>
</organism>
<dbReference type="InterPro" id="IPR005877">
    <property type="entry name" value="YSIRK_signal_dom"/>
</dbReference>
<protein>
    <submittedName>
        <fullName evidence="10">YSIRK signal domain/LPXTG anchor domain surface protein</fullName>
    </submittedName>
</protein>
<accession>A0A1X1FWZ2</accession>
<evidence type="ECO:0000256" key="3">
    <source>
        <dbReference type="ARBA" id="ARBA00022729"/>
    </source>
</evidence>
<feature type="region of interest" description="Disordered" evidence="6">
    <location>
        <begin position="1092"/>
        <end position="1116"/>
    </location>
</feature>
<gene>
    <name evidence="10" type="ORF">B7728_10370</name>
</gene>
<feature type="domain" description="Gram-positive cocci surface proteins LPxTG" evidence="9">
    <location>
        <begin position="1147"/>
        <end position="1178"/>
    </location>
</feature>
<keyword evidence="7" id="KW-0812">Transmembrane</keyword>
<dbReference type="AlphaFoldDB" id="A0A1X1FWZ2"/>
<feature type="region of interest" description="Disordered" evidence="6">
    <location>
        <begin position="747"/>
        <end position="973"/>
    </location>
</feature>
<dbReference type="Gene3D" id="1.20.81.20">
    <property type="match status" value="1"/>
</dbReference>
<evidence type="ECO:0000256" key="7">
    <source>
        <dbReference type="SAM" id="Phobius"/>
    </source>
</evidence>
<feature type="compositionally biased region" description="Basic and acidic residues" evidence="6">
    <location>
        <begin position="51"/>
        <end position="81"/>
    </location>
</feature>
<feature type="compositionally biased region" description="Pro residues" evidence="6">
    <location>
        <begin position="911"/>
        <end position="921"/>
    </location>
</feature>
<sequence>MFKSNHERRMRYSIRKFSVGVASVLVASFFMGSVAHAGEMSSSAPTNSAKVTERTSSKDKAGENKETSSENNKKTEPARETLKDAKEKLIKELAESDLPVDKKAAYKQKIEQANDTGSLLSIDNDFHLDLLEHHEKQHMEQERKEKENQSKDENKVVPPTKESSEQSQDTSTKGNTGAVAEIQKRLKEEIRKGTLPTERKDSLIQEIEGEDDRDNLETLENSYRELEDTFKKINEELDHQKKLISDMATTKGITEEDKSSLVGEINKIKERVVNDFKNESDKSLQTIKQEVIADLGKLFKSYKAYVEKEIQNYVNEQVDENIKEKKLNKEEANEDATIKQLRELEKKALQQLDQATKNEEVLKAKHSLLDEIAKLKTSNGNKETTKPRDKRSAKETDQQDLAKQISEANLSLSNHMSELLDRTKKDLKSEDESKFDELIKNALGIVNKYRSELSKAQTKEELDRILETAKSELNAVVEEFKKGLTKPTEPQRKPDMEGHIPPTKDGKSQTPTEETKEIESLKNKAKEELKKLEQALAEVNNYPELPENNSDYKVQKKDIWEDSKKIAPDKIKAFREQLEKGSYTAKTLQTFIDDFIYYQIHAQIEKMTRQVALYREKYAKIPSLEKEFESGIKQTWNKNYATLEGKYLADYFKNEFLPSFNKIQQIVELQKAISQLEEEMKTVPDGAKLTGEAGSAYEKVRNRASEIIKQGKELLEQVNITEKQLDTQIGELQKSLSELKVAKANLVPKKEDKKEIPKPDMQPSPQPEGKKPHTPAQPGTEDKKPSTPKPDMQPSPQPEGKKPQTPAQPGTEDKKPSTPKPDMQPSPQPEGKKPHTPAQPGTEDKKPSTPKPDMQPSPQPEGKKPQTPAQPGTEDKKPSTPKPDMQPSPQPEGKKPQTPAQPGTEDKKPSAPKPGMQPSPQPEGKKPQTPTQPGTEDKKPSAPKPGMQPSPQPEGKKPHTPAQPKTHKIFTAADGKTKVSVIFDKPTDADKLHLKEVTTKELADKIARKTGGGTVRVFDLSLSKGGKETHVNGERTVRLALGQTGSDVHVYHVKENGDLERIPSKVENGQVVFKTNHFSLFAIKTLSKNQNVTTPKQTKPSIQDSQTQIGESRTGKFQNKEVNHKSLATENETVAKGNPTSATEKKLPSTGVASNLVLEILGLLGLIGTSFIAMKRRK</sequence>
<feature type="compositionally biased region" description="Basic and acidic residues" evidence="6">
    <location>
        <begin position="182"/>
        <end position="203"/>
    </location>
</feature>
<keyword evidence="4" id="KW-0572">Peptidoglycan-anchor</keyword>
<reference evidence="10 11" key="1">
    <citation type="journal article" date="2016" name="Eur. J. Clin. Microbiol. Infect. Dis.">
        <title>Whole genome sequencing as a tool for phylogenetic analysis of clinical strains of Mitis group streptococci.</title>
        <authorList>
            <person name="Rasmussen L.H."/>
            <person name="Dargis R."/>
            <person name="Hojholt K."/>
            <person name="Christensen J.J."/>
            <person name="Skovgaard O."/>
            <person name="Justesen U.S."/>
            <person name="Rosenvinge F.S."/>
            <person name="Moser C."/>
            <person name="Lukjancenko O."/>
            <person name="Rasmussen S."/>
            <person name="Nielsen X.C."/>
        </authorList>
    </citation>
    <scope>NUCLEOTIDE SEQUENCE [LARGE SCALE GENOMIC DNA]</scope>
    <source>
        <strain evidence="10 11">OD_339823_10</strain>
    </source>
</reference>
<feature type="signal peptide" evidence="8">
    <location>
        <begin position="1"/>
        <end position="37"/>
    </location>
</feature>
<dbReference type="Pfam" id="PF04650">
    <property type="entry name" value="YSIRK_signal"/>
    <property type="match status" value="1"/>
</dbReference>
<evidence type="ECO:0000256" key="1">
    <source>
        <dbReference type="ARBA" id="ARBA00022512"/>
    </source>
</evidence>
<evidence type="ECO:0000256" key="2">
    <source>
        <dbReference type="ARBA" id="ARBA00022525"/>
    </source>
</evidence>
<feature type="region of interest" description="Disordered" evidence="6">
    <location>
        <begin position="38"/>
        <end position="81"/>
    </location>
</feature>
<dbReference type="Pfam" id="PF16828">
    <property type="entry name" value="GAGBD"/>
    <property type="match status" value="1"/>
</dbReference>
<dbReference type="Pfam" id="PF00746">
    <property type="entry name" value="Gram_pos_anchor"/>
    <property type="match status" value="1"/>
</dbReference>
<evidence type="ECO:0000256" key="6">
    <source>
        <dbReference type="SAM" id="MobiDB-lite"/>
    </source>
</evidence>
<dbReference type="PROSITE" id="PS50847">
    <property type="entry name" value="GRAM_POS_ANCHORING"/>
    <property type="match status" value="1"/>
</dbReference>
<evidence type="ECO:0000313" key="10">
    <source>
        <dbReference type="EMBL" id="ORO38778.1"/>
    </source>
</evidence>
<feature type="region of interest" description="Disordered" evidence="6">
    <location>
        <begin position="374"/>
        <end position="399"/>
    </location>
</feature>
<evidence type="ECO:0000313" key="11">
    <source>
        <dbReference type="Proteomes" id="UP000193633"/>
    </source>
</evidence>
<evidence type="ECO:0000256" key="5">
    <source>
        <dbReference type="SAM" id="Coils"/>
    </source>
</evidence>
<comment type="caution">
    <text evidence="10">The sequence shown here is derived from an EMBL/GenBank/DDBJ whole genome shotgun (WGS) entry which is preliminary data.</text>
</comment>
<feature type="compositionally biased region" description="Pro residues" evidence="6">
    <location>
        <begin position="787"/>
        <end position="797"/>
    </location>
</feature>
<feature type="compositionally biased region" description="Basic and acidic residues" evidence="6">
    <location>
        <begin position="136"/>
        <end position="155"/>
    </location>
</feature>
<feature type="compositionally biased region" description="Polar residues" evidence="6">
    <location>
        <begin position="165"/>
        <end position="175"/>
    </location>
</feature>
<dbReference type="InterPro" id="IPR038349">
    <property type="entry name" value="GAG_BD_sf"/>
</dbReference>
<dbReference type="InterPro" id="IPR007756">
    <property type="entry name" value="RICH"/>
</dbReference>
<dbReference type="RefSeq" id="WP_084852840.1">
    <property type="nucleotide sequence ID" value="NZ_NCUD01000047.1"/>
</dbReference>
<feature type="compositionally biased region" description="Pro residues" evidence="6">
    <location>
        <begin position="880"/>
        <end position="890"/>
    </location>
</feature>
<dbReference type="Pfam" id="PF05062">
    <property type="entry name" value="RICH"/>
    <property type="match status" value="1"/>
</dbReference>
<feature type="region of interest" description="Disordered" evidence="6">
    <location>
        <begin position="136"/>
        <end position="216"/>
    </location>
</feature>
<feature type="chain" id="PRO_5012236429" evidence="8">
    <location>
        <begin position="38"/>
        <end position="1178"/>
    </location>
</feature>
<keyword evidence="1" id="KW-0134">Cell wall</keyword>
<feature type="compositionally biased region" description="Polar residues" evidence="6">
    <location>
        <begin position="40"/>
        <end position="50"/>
    </location>
</feature>
<feature type="compositionally biased region" description="Pro residues" evidence="6">
    <location>
        <begin position="942"/>
        <end position="952"/>
    </location>
</feature>
<name>A0A1X1FWZ2_STROR</name>
<keyword evidence="3 8" id="KW-0732">Signal</keyword>
<dbReference type="PRINTS" id="PR01217">
    <property type="entry name" value="PRICHEXTENSN"/>
</dbReference>
<dbReference type="NCBIfam" id="TIGR01168">
    <property type="entry name" value="YSIRK_signal"/>
    <property type="match status" value="1"/>
</dbReference>
<dbReference type="Gene3D" id="1.20.140.130">
    <property type="match status" value="1"/>
</dbReference>
<feature type="compositionally biased region" description="Basic and acidic residues" evidence="6">
    <location>
        <begin position="383"/>
        <end position="397"/>
    </location>
</feature>
<dbReference type="InterPro" id="IPR038183">
    <property type="entry name" value="RICH_sf"/>
</dbReference>
<dbReference type="InterPro" id="IPR019931">
    <property type="entry name" value="LPXTG_anchor"/>
</dbReference>
<keyword evidence="7" id="KW-1133">Transmembrane helix</keyword>
<dbReference type="EMBL" id="NCUD01000047">
    <property type="protein sequence ID" value="ORO38778.1"/>
    <property type="molecule type" value="Genomic_DNA"/>
</dbReference>
<feature type="region of interest" description="Disordered" evidence="6">
    <location>
        <begin position="483"/>
        <end position="520"/>
    </location>
</feature>
<dbReference type="Proteomes" id="UP000193633">
    <property type="component" value="Unassembled WGS sequence"/>
</dbReference>
<evidence type="ECO:0000259" key="9">
    <source>
        <dbReference type="PROSITE" id="PS50847"/>
    </source>
</evidence>